<comment type="pathway">
    <text evidence="2 11">Cofactor biosynthesis; NAD(+) biosynthesis; deamido-NAD(+) from nicotinate D-ribonucleotide: step 1/1.</text>
</comment>
<evidence type="ECO:0000256" key="4">
    <source>
        <dbReference type="ARBA" id="ARBA00022642"/>
    </source>
</evidence>
<dbReference type="NCBIfam" id="TIGR00482">
    <property type="entry name" value="nicotinate (nicotinamide) nucleotide adenylyltransferase"/>
    <property type="match status" value="1"/>
</dbReference>
<reference evidence="14" key="1">
    <citation type="submission" date="2018-02" db="EMBL/GenBank/DDBJ databases">
        <authorList>
            <person name="Hausmann B."/>
        </authorList>
    </citation>
    <scope>NUCLEOTIDE SEQUENCE [LARGE SCALE GENOMIC DNA]</scope>
    <source>
        <strain evidence="14">Peat soil MAG SbA1</strain>
    </source>
</reference>
<dbReference type="InterPro" id="IPR014729">
    <property type="entry name" value="Rossmann-like_a/b/a_fold"/>
</dbReference>
<proteinExistence type="inferred from homology"/>
<name>A0A2U3L6N4_9BACT</name>
<dbReference type="NCBIfam" id="NF000840">
    <property type="entry name" value="PRK00071.1-3"/>
    <property type="match status" value="1"/>
</dbReference>
<dbReference type="SUPFAM" id="SSF52374">
    <property type="entry name" value="Nucleotidylyl transferase"/>
    <property type="match status" value="1"/>
</dbReference>
<dbReference type="PANTHER" id="PTHR39321:SF3">
    <property type="entry name" value="PHOSPHOPANTETHEINE ADENYLYLTRANSFERASE"/>
    <property type="match status" value="1"/>
</dbReference>
<accession>A0A2U3L6N4</accession>
<dbReference type="HAMAP" id="MF_00244">
    <property type="entry name" value="NaMN_adenylyltr"/>
    <property type="match status" value="1"/>
</dbReference>
<comment type="catalytic activity">
    <reaction evidence="10 11">
        <text>nicotinate beta-D-ribonucleotide + ATP + H(+) = deamido-NAD(+) + diphosphate</text>
        <dbReference type="Rhea" id="RHEA:22860"/>
        <dbReference type="ChEBI" id="CHEBI:15378"/>
        <dbReference type="ChEBI" id="CHEBI:30616"/>
        <dbReference type="ChEBI" id="CHEBI:33019"/>
        <dbReference type="ChEBI" id="CHEBI:57502"/>
        <dbReference type="ChEBI" id="CHEBI:58437"/>
        <dbReference type="EC" id="2.7.7.18"/>
    </reaction>
</comment>
<evidence type="ECO:0000256" key="2">
    <source>
        <dbReference type="ARBA" id="ARBA00005019"/>
    </source>
</evidence>
<dbReference type="Pfam" id="PF01467">
    <property type="entry name" value="CTP_transf_like"/>
    <property type="match status" value="1"/>
</dbReference>
<evidence type="ECO:0000256" key="6">
    <source>
        <dbReference type="ARBA" id="ARBA00022695"/>
    </source>
</evidence>
<keyword evidence="8 11" id="KW-0067">ATP-binding</keyword>
<dbReference type="GO" id="GO:0009435">
    <property type="term" value="P:NAD+ biosynthetic process"/>
    <property type="evidence" value="ECO:0007669"/>
    <property type="project" value="UniProtKB-UniRule"/>
</dbReference>
<dbReference type="OrthoDB" id="5295945at2"/>
<dbReference type="EMBL" id="OMOD01000171">
    <property type="protein sequence ID" value="SPF47419.1"/>
    <property type="molecule type" value="Genomic_DNA"/>
</dbReference>
<comment type="similarity">
    <text evidence="3 11">Belongs to the NadD family.</text>
</comment>
<gene>
    <name evidence="11 13" type="primary">nadD</name>
    <name evidence="13" type="ORF">SBA1_740033</name>
</gene>
<dbReference type="GO" id="GO:0005524">
    <property type="term" value="F:ATP binding"/>
    <property type="evidence" value="ECO:0007669"/>
    <property type="project" value="UniProtKB-KW"/>
</dbReference>
<sequence length="234" mass="25945">MNIGLFGGTFDPVHRGHIALARAALAQYKLHRIYFVPGNVPPHKQRQPLTPFLHRFAMVVLATAHEKAFVPSLLEAPEEIETARKARQKPNYTIDTVRRLKQSFKASDKLFLLIGMDAFAEIAQWHEAEALFRECEFVVAGRPGYSLADVANALPETLRPRPEVTRPFHKQPAKGDLVLPGVTIHLLGDLHQPASATAVRQAAAAGKPLGRFLDADVAEYIKKMGLYRAASRES</sequence>
<protein>
    <recommendedName>
        <fullName evidence="11">Probable nicotinate-nucleotide adenylyltransferase</fullName>
        <ecNumber evidence="11">2.7.7.18</ecNumber>
    </recommendedName>
    <alternativeName>
        <fullName evidence="11">Deamido-NAD(+) diphosphorylase</fullName>
    </alternativeName>
    <alternativeName>
        <fullName evidence="11">Deamido-NAD(+) pyrophosphorylase</fullName>
    </alternativeName>
    <alternativeName>
        <fullName evidence="11">Nicotinate mononucleotide adenylyltransferase</fullName>
        <shortName evidence="11">NaMN adenylyltransferase</shortName>
    </alternativeName>
</protein>
<comment type="function">
    <text evidence="1 11">Catalyzes the reversible adenylation of nicotinate mononucleotide (NaMN) to nicotinic acid adenine dinucleotide (NaAD).</text>
</comment>
<dbReference type="GO" id="GO:0004515">
    <property type="term" value="F:nicotinate-nucleotide adenylyltransferase activity"/>
    <property type="evidence" value="ECO:0007669"/>
    <property type="project" value="UniProtKB-UniRule"/>
</dbReference>
<evidence type="ECO:0000256" key="5">
    <source>
        <dbReference type="ARBA" id="ARBA00022679"/>
    </source>
</evidence>
<keyword evidence="5 11" id="KW-0808">Transferase</keyword>
<organism evidence="13 14">
    <name type="scientific">Candidatus Sulfotelmatobacter kueseliae</name>
    <dbReference type="NCBI Taxonomy" id="2042962"/>
    <lineage>
        <taxon>Bacteria</taxon>
        <taxon>Pseudomonadati</taxon>
        <taxon>Acidobacteriota</taxon>
        <taxon>Terriglobia</taxon>
        <taxon>Terriglobales</taxon>
        <taxon>Candidatus Korobacteraceae</taxon>
        <taxon>Candidatus Sulfotelmatobacter</taxon>
    </lineage>
</organism>
<evidence type="ECO:0000256" key="11">
    <source>
        <dbReference type="HAMAP-Rule" id="MF_00244"/>
    </source>
</evidence>
<evidence type="ECO:0000259" key="12">
    <source>
        <dbReference type="Pfam" id="PF01467"/>
    </source>
</evidence>
<dbReference type="InterPro" id="IPR004821">
    <property type="entry name" value="Cyt_trans-like"/>
</dbReference>
<dbReference type="Proteomes" id="UP000238701">
    <property type="component" value="Unassembled WGS sequence"/>
</dbReference>
<dbReference type="PANTHER" id="PTHR39321">
    <property type="entry name" value="NICOTINATE-NUCLEOTIDE ADENYLYLTRANSFERASE-RELATED"/>
    <property type="match status" value="1"/>
</dbReference>
<dbReference type="UniPathway" id="UPA00253">
    <property type="reaction ID" value="UER00332"/>
</dbReference>
<evidence type="ECO:0000256" key="8">
    <source>
        <dbReference type="ARBA" id="ARBA00022840"/>
    </source>
</evidence>
<dbReference type="InterPro" id="IPR005248">
    <property type="entry name" value="NadD/NMNAT"/>
</dbReference>
<evidence type="ECO:0000256" key="9">
    <source>
        <dbReference type="ARBA" id="ARBA00023027"/>
    </source>
</evidence>
<evidence type="ECO:0000256" key="3">
    <source>
        <dbReference type="ARBA" id="ARBA00009014"/>
    </source>
</evidence>
<dbReference type="NCBIfam" id="TIGR00125">
    <property type="entry name" value="cyt_tran_rel"/>
    <property type="match status" value="1"/>
</dbReference>
<keyword evidence="6 11" id="KW-0548">Nucleotidyltransferase</keyword>
<evidence type="ECO:0000256" key="7">
    <source>
        <dbReference type="ARBA" id="ARBA00022741"/>
    </source>
</evidence>
<evidence type="ECO:0000313" key="13">
    <source>
        <dbReference type="EMBL" id="SPF47419.1"/>
    </source>
</evidence>
<evidence type="ECO:0000256" key="10">
    <source>
        <dbReference type="ARBA" id="ARBA00048721"/>
    </source>
</evidence>
<feature type="domain" description="Cytidyltransferase-like" evidence="12">
    <location>
        <begin position="5"/>
        <end position="171"/>
    </location>
</feature>
<keyword evidence="9 11" id="KW-0520">NAD</keyword>
<keyword evidence="7 11" id="KW-0547">Nucleotide-binding</keyword>
<evidence type="ECO:0000256" key="1">
    <source>
        <dbReference type="ARBA" id="ARBA00002324"/>
    </source>
</evidence>
<dbReference type="EC" id="2.7.7.18" evidence="11"/>
<dbReference type="Gene3D" id="3.40.50.620">
    <property type="entry name" value="HUPs"/>
    <property type="match status" value="1"/>
</dbReference>
<evidence type="ECO:0000313" key="14">
    <source>
        <dbReference type="Proteomes" id="UP000238701"/>
    </source>
</evidence>
<dbReference type="CDD" id="cd02165">
    <property type="entry name" value="NMNAT"/>
    <property type="match status" value="1"/>
</dbReference>
<dbReference type="AlphaFoldDB" id="A0A2U3L6N4"/>
<keyword evidence="4 11" id="KW-0662">Pyridine nucleotide biosynthesis</keyword>